<dbReference type="EMBL" id="KL596866">
    <property type="protein sequence ID" value="KER23073.1"/>
    <property type="molecule type" value="Genomic_DNA"/>
</dbReference>
<organism evidence="4 5">
    <name type="scientific">Opisthorchis viverrini</name>
    <name type="common">Southeast Asian liver fluke</name>
    <dbReference type="NCBI Taxonomy" id="6198"/>
    <lineage>
        <taxon>Eukaryota</taxon>
        <taxon>Metazoa</taxon>
        <taxon>Spiralia</taxon>
        <taxon>Lophotrochozoa</taxon>
        <taxon>Platyhelminthes</taxon>
        <taxon>Trematoda</taxon>
        <taxon>Digenea</taxon>
        <taxon>Opisthorchiida</taxon>
        <taxon>Opisthorchiata</taxon>
        <taxon>Opisthorchiidae</taxon>
        <taxon>Opisthorchis</taxon>
    </lineage>
</organism>
<dbReference type="PANTHER" id="PTHR47966">
    <property type="entry name" value="BETA-SITE APP-CLEAVING ENZYME, ISOFORM A-RELATED"/>
    <property type="match status" value="1"/>
</dbReference>
<dbReference type="PANTHER" id="PTHR47966:SF51">
    <property type="entry name" value="BETA-SITE APP-CLEAVING ENZYME, ISOFORM A-RELATED"/>
    <property type="match status" value="1"/>
</dbReference>
<dbReference type="Gene3D" id="2.40.70.10">
    <property type="entry name" value="Acid Proteases"/>
    <property type="match status" value="1"/>
</dbReference>
<dbReference type="Pfam" id="PF00026">
    <property type="entry name" value="Asp"/>
    <property type="match status" value="1"/>
</dbReference>
<dbReference type="InterPro" id="IPR001461">
    <property type="entry name" value="Aspartic_peptidase_A1"/>
</dbReference>
<feature type="disulfide bond" evidence="2">
    <location>
        <begin position="171"/>
        <end position="208"/>
    </location>
</feature>
<dbReference type="GeneID" id="20323151"/>
<dbReference type="SUPFAM" id="SSF50630">
    <property type="entry name" value="Acid proteases"/>
    <property type="match status" value="1"/>
</dbReference>
<dbReference type="InterPro" id="IPR021109">
    <property type="entry name" value="Peptidase_aspartic_dom_sf"/>
</dbReference>
<dbReference type="InterPro" id="IPR033121">
    <property type="entry name" value="PEPTIDASE_A1"/>
</dbReference>
<dbReference type="AlphaFoldDB" id="A0A074Z7I5"/>
<reference evidence="4 5" key="1">
    <citation type="submission" date="2013-11" db="EMBL/GenBank/DDBJ databases">
        <title>Opisthorchis viverrini - life in the bile duct.</title>
        <authorList>
            <person name="Young N.D."/>
            <person name="Nagarajan N."/>
            <person name="Lin S.J."/>
            <person name="Korhonen P.K."/>
            <person name="Jex A.R."/>
            <person name="Hall R.S."/>
            <person name="Safavi-Hemami H."/>
            <person name="Kaewkong W."/>
            <person name="Bertrand D."/>
            <person name="Gao S."/>
            <person name="Seet Q."/>
            <person name="Wongkham S."/>
            <person name="Teh B.T."/>
            <person name="Wongkham C."/>
            <person name="Intapan P.M."/>
            <person name="Maleewong W."/>
            <person name="Yang X."/>
            <person name="Hu M."/>
            <person name="Wang Z."/>
            <person name="Hofmann A."/>
            <person name="Sternberg P.W."/>
            <person name="Tan P."/>
            <person name="Wang J."/>
            <person name="Gasser R.B."/>
        </authorList>
    </citation>
    <scope>NUCLEOTIDE SEQUENCE [LARGE SCALE GENOMIC DNA]</scope>
</reference>
<dbReference type="CDD" id="cd05471">
    <property type="entry name" value="pepsin_like"/>
    <property type="match status" value="1"/>
</dbReference>
<proteinExistence type="inferred from homology"/>
<evidence type="ECO:0000313" key="4">
    <source>
        <dbReference type="EMBL" id="KER23073.1"/>
    </source>
</evidence>
<dbReference type="OrthoDB" id="771136at2759"/>
<evidence type="ECO:0000313" key="5">
    <source>
        <dbReference type="Proteomes" id="UP000054324"/>
    </source>
</evidence>
<feature type="domain" description="Peptidase A1" evidence="3">
    <location>
        <begin position="1"/>
        <end position="247"/>
    </location>
</feature>
<accession>A0A074Z7I5</accession>
<evidence type="ECO:0000256" key="1">
    <source>
        <dbReference type="ARBA" id="ARBA00007447"/>
    </source>
</evidence>
<dbReference type="KEGG" id="ovi:T265_08972"/>
<name>A0A074Z7I5_OPIVI</name>
<dbReference type="InterPro" id="IPR034164">
    <property type="entry name" value="Pepsin-like_dom"/>
</dbReference>
<keyword evidence="2" id="KW-1015">Disulfide bond</keyword>
<dbReference type="Proteomes" id="UP000054324">
    <property type="component" value="Unassembled WGS sequence"/>
</dbReference>
<protein>
    <recommendedName>
        <fullName evidence="3">Peptidase A1 domain-containing protein</fullName>
    </recommendedName>
</protein>
<dbReference type="CTD" id="20323151"/>
<dbReference type="GO" id="GO:0006508">
    <property type="term" value="P:proteolysis"/>
    <property type="evidence" value="ECO:0007669"/>
    <property type="project" value="InterPro"/>
</dbReference>
<dbReference type="STRING" id="6198.A0A074Z7I5"/>
<dbReference type="RefSeq" id="XP_009173183.1">
    <property type="nucleotide sequence ID" value="XM_009174919.1"/>
</dbReference>
<sequence>MYGAGEISGLKATVDIKLGGMLIRNVPFGLVMEATRGIYEEPVDGYIGLGRLPVFSLSTSPLSVFVREQGLMSGQFGFEFQDDSATFIMGDNLEQVLPTGGMAYVNVVDGPYWEMRIDRISISNTEISTEDHRAVFDTGTHTIVLPEDIHMAINRKLGISRLVDGVYVFECARLPSMRPIAFHIQGNKFHITRTQYTKQTTVNGDAMCATRFQNGSASTPVGILLGMSFLHSFQLIFDDQACRVGLAPRQGSNHSSGGKSMVEYFPSIADTAGCLDWAQNIGLLL</sequence>
<evidence type="ECO:0000256" key="2">
    <source>
        <dbReference type="PIRSR" id="PIRSR601461-2"/>
    </source>
</evidence>
<dbReference type="PROSITE" id="PS51767">
    <property type="entry name" value="PEPTIDASE_A1"/>
    <property type="match status" value="1"/>
</dbReference>
<evidence type="ECO:0000259" key="3">
    <source>
        <dbReference type="PROSITE" id="PS51767"/>
    </source>
</evidence>
<comment type="similarity">
    <text evidence="1">Belongs to the peptidase A1 family.</text>
</comment>
<gene>
    <name evidence="4" type="ORF">T265_08972</name>
</gene>
<keyword evidence="5" id="KW-1185">Reference proteome</keyword>
<dbReference type="GO" id="GO:0004190">
    <property type="term" value="F:aspartic-type endopeptidase activity"/>
    <property type="evidence" value="ECO:0007669"/>
    <property type="project" value="InterPro"/>
</dbReference>